<dbReference type="Proteomes" id="UP001060215">
    <property type="component" value="Chromosome 3"/>
</dbReference>
<evidence type="ECO:0000313" key="2">
    <source>
        <dbReference type="Proteomes" id="UP001060215"/>
    </source>
</evidence>
<dbReference type="EMBL" id="CM045760">
    <property type="protein sequence ID" value="KAI8027408.1"/>
    <property type="molecule type" value="Genomic_DNA"/>
</dbReference>
<keyword evidence="2" id="KW-1185">Reference proteome</keyword>
<accession>A0ACC0INZ4</accession>
<reference evidence="1 2" key="1">
    <citation type="journal article" date="2022" name="Plant J.">
        <title>Chromosome-level genome of Camellia lanceoleosa provides a valuable resource for understanding genome evolution and self-incompatibility.</title>
        <authorList>
            <person name="Gong W."/>
            <person name="Xiao S."/>
            <person name="Wang L."/>
            <person name="Liao Z."/>
            <person name="Chang Y."/>
            <person name="Mo W."/>
            <person name="Hu G."/>
            <person name="Li W."/>
            <person name="Zhao G."/>
            <person name="Zhu H."/>
            <person name="Hu X."/>
            <person name="Ji K."/>
            <person name="Xiang X."/>
            <person name="Song Q."/>
            <person name="Yuan D."/>
            <person name="Jin S."/>
            <person name="Zhang L."/>
        </authorList>
    </citation>
    <scope>NUCLEOTIDE SEQUENCE [LARGE SCALE GENOMIC DNA]</scope>
    <source>
        <strain evidence="1">SQ_2022a</strain>
    </source>
</reference>
<organism evidence="1 2">
    <name type="scientific">Camellia lanceoleosa</name>
    <dbReference type="NCBI Taxonomy" id="1840588"/>
    <lineage>
        <taxon>Eukaryota</taxon>
        <taxon>Viridiplantae</taxon>
        <taxon>Streptophyta</taxon>
        <taxon>Embryophyta</taxon>
        <taxon>Tracheophyta</taxon>
        <taxon>Spermatophyta</taxon>
        <taxon>Magnoliopsida</taxon>
        <taxon>eudicotyledons</taxon>
        <taxon>Gunneridae</taxon>
        <taxon>Pentapetalae</taxon>
        <taxon>asterids</taxon>
        <taxon>Ericales</taxon>
        <taxon>Theaceae</taxon>
        <taxon>Camellia</taxon>
    </lineage>
</organism>
<sequence>MENSDFSGLRVENSSVEADAGPSHNRRRRGRRRGVSRGEGWAKVEVGSGIGCGAVETKEEVGFAIGEITGGGCEGEDEVAESGRRGRKCPTLATGKKTERCGEMKG</sequence>
<evidence type="ECO:0000313" key="1">
    <source>
        <dbReference type="EMBL" id="KAI8027408.1"/>
    </source>
</evidence>
<protein>
    <submittedName>
        <fullName evidence="1">Uncharacterized protein</fullName>
    </submittedName>
</protein>
<name>A0ACC0INZ4_9ERIC</name>
<comment type="caution">
    <text evidence="1">The sequence shown here is derived from an EMBL/GenBank/DDBJ whole genome shotgun (WGS) entry which is preliminary data.</text>
</comment>
<proteinExistence type="predicted"/>
<gene>
    <name evidence="1" type="ORF">LOK49_LG02G01504</name>
</gene>